<keyword evidence="5 7" id="KW-1133">Transmembrane helix</keyword>
<keyword evidence="4 7" id="KW-0812">Transmembrane</keyword>
<dbReference type="NCBIfam" id="TIGR00937">
    <property type="entry name" value="2A51"/>
    <property type="match status" value="1"/>
</dbReference>
<feature type="transmembrane region" description="Helical" evidence="7">
    <location>
        <begin position="209"/>
        <end position="231"/>
    </location>
</feature>
<name>A0A6N4XKX3_9FLAO</name>
<dbReference type="AlphaFoldDB" id="A0A6N4XKX3"/>
<evidence type="ECO:0000313" key="9">
    <source>
        <dbReference type="Proteomes" id="UP000445309"/>
    </source>
</evidence>
<evidence type="ECO:0000256" key="7">
    <source>
        <dbReference type="SAM" id="Phobius"/>
    </source>
</evidence>
<keyword evidence="6 7" id="KW-0472">Membrane</keyword>
<feature type="transmembrane region" description="Helical" evidence="7">
    <location>
        <begin position="141"/>
        <end position="174"/>
    </location>
</feature>
<keyword evidence="9" id="KW-1185">Reference proteome</keyword>
<comment type="subcellular location">
    <subcellularLocation>
        <location evidence="1">Cell membrane</location>
        <topology evidence="1">Multi-pass membrane protein</topology>
    </subcellularLocation>
</comment>
<protein>
    <submittedName>
        <fullName evidence="8">Putative chromate transport protein</fullName>
    </submittedName>
</protein>
<organism evidence="8 9">
    <name type="scientific">Chryseobacterium fistulae</name>
    <dbReference type="NCBI Taxonomy" id="2675058"/>
    <lineage>
        <taxon>Bacteria</taxon>
        <taxon>Pseudomonadati</taxon>
        <taxon>Bacteroidota</taxon>
        <taxon>Flavobacteriia</taxon>
        <taxon>Flavobacteriales</taxon>
        <taxon>Weeksellaceae</taxon>
        <taxon>Chryseobacterium group</taxon>
        <taxon>Chryseobacterium</taxon>
    </lineage>
</organism>
<dbReference type="PIRSF" id="PIRSF004810">
    <property type="entry name" value="ChrA"/>
    <property type="match status" value="1"/>
</dbReference>
<proteinExistence type="inferred from homology"/>
<dbReference type="PANTHER" id="PTHR33567:SF3">
    <property type="entry name" value="CHROMATE ION TRANSPORTER (EUROFUNG)"/>
    <property type="match status" value="1"/>
</dbReference>
<evidence type="ECO:0000256" key="5">
    <source>
        <dbReference type="ARBA" id="ARBA00022989"/>
    </source>
</evidence>
<sequence length="376" mass="40881">MENKVNPKEIIFLFLKLGIIGFGGPAAHIAMMQNEVVVKRKWMSEQHFLDLLGATNLIPGPNSTEMAIHIGYDKAGWKGLLAAGLCFIVPAVLITGVFAFLYHQYGQLPQVQPFIYGIKPAIIAVIIGAVYPLAKKSIKSVFLGLVGITVLVASLSGISEIYLLFGAGLMAIAVFSFQNRSNGTLQSFIPFLFLKAGNHNFLSETNVNLFWIFLKIGSILYGSGYVLFAFLDTELVATGLLTRQQLMDAIAVGQFTPGPVFSSVTFIGYQINGLSGAILSTIAIFLPSFIFVALLKPLMKRIRRYKSLSAFLDAVNVASVAIIVAICFTMGKETITEWRTIIIALASAFVVFKYQKINSAFIVLGGALLGYILNTI</sequence>
<evidence type="ECO:0000256" key="1">
    <source>
        <dbReference type="ARBA" id="ARBA00004651"/>
    </source>
</evidence>
<dbReference type="PANTHER" id="PTHR33567">
    <property type="entry name" value="CHROMATE ION TRANSPORTER (EUROFUNG)"/>
    <property type="match status" value="1"/>
</dbReference>
<evidence type="ECO:0000256" key="6">
    <source>
        <dbReference type="ARBA" id="ARBA00023136"/>
    </source>
</evidence>
<evidence type="ECO:0000313" key="8">
    <source>
        <dbReference type="EMBL" id="CAA7386524.1"/>
    </source>
</evidence>
<accession>A0A6N4XKX3</accession>
<feature type="transmembrane region" description="Helical" evidence="7">
    <location>
        <begin position="114"/>
        <end position="134"/>
    </location>
</feature>
<dbReference type="InterPro" id="IPR014047">
    <property type="entry name" value="Chr_Tranpt_l_chain"/>
</dbReference>
<feature type="transmembrane region" description="Helical" evidence="7">
    <location>
        <begin position="337"/>
        <end position="354"/>
    </location>
</feature>
<dbReference type="GO" id="GO:0015109">
    <property type="term" value="F:chromate transmembrane transporter activity"/>
    <property type="evidence" value="ECO:0007669"/>
    <property type="project" value="InterPro"/>
</dbReference>
<dbReference type="EMBL" id="CACVBY010000011">
    <property type="protein sequence ID" value="CAA7386524.1"/>
    <property type="molecule type" value="Genomic_DNA"/>
</dbReference>
<feature type="transmembrane region" description="Helical" evidence="7">
    <location>
        <begin position="80"/>
        <end position="102"/>
    </location>
</feature>
<feature type="transmembrane region" description="Helical" evidence="7">
    <location>
        <begin position="277"/>
        <end position="298"/>
    </location>
</feature>
<evidence type="ECO:0000256" key="3">
    <source>
        <dbReference type="ARBA" id="ARBA00022475"/>
    </source>
</evidence>
<dbReference type="Pfam" id="PF02417">
    <property type="entry name" value="Chromate_transp"/>
    <property type="match status" value="2"/>
</dbReference>
<evidence type="ECO:0000256" key="2">
    <source>
        <dbReference type="ARBA" id="ARBA00005262"/>
    </source>
</evidence>
<evidence type="ECO:0000256" key="4">
    <source>
        <dbReference type="ARBA" id="ARBA00022692"/>
    </source>
</evidence>
<feature type="transmembrane region" description="Helical" evidence="7">
    <location>
        <begin position="12"/>
        <end position="31"/>
    </location>
</feature>
<reference evidence="8 9" key="1">
    <citation type="submission" date="2020-01" db="EMBL/GenBank/DDBJ databases">
        <authorList>
            <person name="Rodrigo-Torres L."/>
            <person name="Arahal R. D."/>
            <person name="Lucena T."/>
        </authorList>
    </citation>
    <scope>NUCLEOTIDE SEQUENCE [LARGE SCALE GENOMIC DNA]</scope>
    <source>
        <strain evidence="8 9">CECT 9393</strain>
    </source>
</reference>
<gene>
    <name evidence="8" type="primary">srpC_1</name>
    <name evidence="8" type="ORF">CHRY9393_00820</name>
</gene>
<dbReference type="GO" id="GO:0005886">
    <property type="term" value="C:plasma membrane"/>
    <property type="evidence" value="ECO:0007669"/>
    <property type="project" value="UniProtKB-SubCell"/>
</dbReference>
<dbReference type="RefSeq" id="WP_162072172.1">
    <property type="nucleotide sequence ID" value="NZ_CACVBY010000011.1"/>
</dbReference>
<keyword evidence="3" id="KW-1003">Cell membrane</keyword>
<feature type="transmembrane region" description="Helical" evidence="7">
    <location>
        <begin position="310"/>
        <end position="331"/>
    </location>
</feature>
<comment type="similarity">
    <text evidence="2">Belongs to the chromate ion transporter (CHR) (TC 2.A.51) family.</text>
</comment>
<dbReference type="InterPro" id="IPR003370">
    <property type="entry name" value="Chromate_transpt"/>
</dbReference>
<dbReference type="Proteomes" id="UP000445309">
    <property type="component" value="Unassembled WGS sequence"/>
</dbReference>